<protein>
    <submittedName>
        <fullName evidence="7">FUSC family protein</fullName>
    </submittedName>
</protein>
<evidence type="ECO:0000256" key="4">
    <source>
        <dbReference type="ARBA" id="ARBA00023136"/>
    </source>
</evidence>
<dbReference type="Pfam" id="PF13515">
    <property type="entry name" value="FUSC_2"/>
    <property type="match status" value="1"/>
</dbReference>
<comment type="subcellular location">
    <subcellularLocation>
        <location evidence="1">Membrane</location>
        <topology evidence="1">Multi-pass membrane protein</topology>
    </subcellularLocation>
</comment>
<sequence>MNPDGPGRPDVAGAAGRPSLDRLGALDIEVAVRAAIAATVPLGILVAAGRPEWAAYAAFGAMTALFGRNEPYRLRLRTVTVAAVLLLASIGAGALLAVTAASDAVVGVVLGVLIVVGVLVVNVARLAPPTVLFFVFALLVCASAPTPSDELAPRLGVALASAGFAWLLSLSGSVLRRMAGPRGARLLRELEREAPVRRAAATDRAVWANAIEQVVAALAAGAVAVAFGLGHPYWAVVSVVAVIPPAGAARTLSRAWHRVLGTAGGVLVAAAVLWPDPPAWLLVVLIGLAQFGAEVLVGRHYGSALLCITPLALMVVHLSAPVDVGTLVVDRLVETALGCAIAMLAVLIGRAAAARGRTGILA</sequence>
<dbReference type="RefSeq" id="WP_344379023.1">
    <property type="nucleotide sequence ID" value="NZ_BAAAPW010000010.1"/>
</dbReference>
<accession>A0ABN2UYX9</accession>
<feature type="transmembrane region" description="Helical" evidence="5">
    <location>
        <begin position="332"/>
        <end position="353"/>
    </location>
</feature>
<organism evidence="7 8">
    <name type="scientific">Agromyces tropicus</name>
    <dbReference type="NCBI Taxonomy" id="555371"/>
    <lineage>
        <taxon>Bacteria</taxon>
        <taxon>Bacillati</taxon>
        <taxon>Actinomycetota</taxon>
        <taxon>Actinomycetes</taxon>
        <taxon>Micrococcales</taxon>
        <taxon>Microbacteriaceae</taxon>
        <taxon>Agromyces</taxon>
    </lineage>
</organism>
<comment type="caution">
    <text evidence="7">The sequence shown here is derived from an EMBL/GenBank/DDBJ whole genome shotgun (WGS) entry which is preliminary data.</text>
</comment>
<proteinExistence type="predicted"/>
<feature type="transmembrane region" description="Helical" evidence="5">
    <location>
        <begin position="104"/>
        <end position="124"/>
    </location>
</feature>
<feature type="transmembrane region" description="Helical" evidence="5">
    <location>
        <begin position="30"/>
        <end position="47"/>
    </location>
</feature>
<feature type="transmembrane region" description="Helical" evidence="5">
    <location>
        <begin position="131"/>
        <end position="148"/>
    </location>
</feature>
<keyword evidence="3 5" id="KW-1133">Transmembrane helix</keyword>
<keyword evidence="8" id="KW-1185">Reference proteome</keyword>
<name>A0ABN2UYX9_9MICO</name>
<evidence type="ECO:0000256" key="5">
    <source>
        <dbReference type="SAM" id="Phobius"/>
    </source>
</evidence>
<keyword evidence="4 5" id="KW-0472">Membrane</keyword>
<dbReference type="InterPro" id="IPR049453">
    <property type="entry name" value="Memb_transporter_dom"/>
</dbReference>
<evidence type="ECO:0000256" key="2">
    <source>
        <dbReference type="ARBA" id="ARBA00022692"/>
    </source>
</evidence>
<dbReference type="Proteomes" id="UP001501196">
    <property type="component" value="Unassembled WGS sequence"/>
</dbReference>
<feature type="domain" description="Integral membrane bound transporter" evidence="6">
    <location>
        <begin position="220"/>
        <end position="344"/>
    </location>
</feature>
<feature type="transmembrane region" description="Helical" evidence="5">
    <location>
        <begin position="304"/>
        <end position="320"/>
    </location>
</feature>
<feature type="transmembrane region" description="Helical" evidence="5">
    <location>
        <begin position="206"/>
        <end position="227"/>
    </location>
</feature>
<feature type="transmembrane region" description="Helical" evidence="5">
    <location>
        <begin position="154"/>
        <end position="175"/>
    </location>
</feature>
<evidence type="ECO:0000259" key="6">
    <source>
        <dbReference type="Pfam" id="PF13515"/>
    </source>
</evidence>
<reference evidence="7 8" key="1">
    <citation type="journal article" date="2019" name="Int. J. Syst. Evol. Microbiol.">
        <title>The Global Catalogue of Microorganisms (GCM) 10K type strain sequencing project: providing services to taxonomists for standard genome sequencing and annotation.</title>
        <authorList>
            <consortium name="The Broad Institute Genomics Platform"/>
            <consortium name="The Broad Institute Genome Sequencing Center for Infectious Disease"/>
            <person name="Wu L."/>
            <person name="Ma J."/>
        </authorList>
    </citation>
    <scope>NUCLEOTIDE SEQUENCE [LARGE SCALE GENOMIC DNA]</scope>
    <source>
        <strain evidence="7 8">JCM 15672</strain>
    </source>
</reference>
<evidence type="ECO:0000313" key="8">
    <source>
        <dbReference type="Proteomes" id="UP001501196"/>
    </source>
</evidence>
<keyword evidence="2 5" id="KW-0812">Transmembrane</keyword>
<gene>
    <name evidence="7" type="ORF">GCM10009819_37900</name>
</gene>
<feature type="transmembrane region" description="Helical" evidence="5">
    <location>
        <begin position="76"/>
        <end position="98"/>
    </location>
</feature>
<evidence type="ECO:0000256" key="1">
    <source>
        <dbReference type="ARBA" id="ARBA00004141"/>
    </source>
</evidence>
<evidence type="ECO:0000313" key="7">
    <source>
        <dbReference type="EMBL" id="GAA2046445.1"/>
    </source>
</evidence>
<evidence type="ECO:0000256" key="3">
    <source>
        <dbReference type="ARBA" id="ARBA00022989"/>
    </source>
</evidence>
<dbReference type="EMBL" id="BAAAPW010000010">
    <property type="protein sequence ID" value="GAA2046445.1"/>
    <property type="molecule type" value="Genomic_DNA"/>
</dbReference>